<name>A0ABX0VUX5_9RHOB</name>
<dbReference type="Pfam" id="PF12973">
    <property type="entry name" value="Cupin_7"/>
    <property type="match status" value="1"/>
</dbReference>
<comment type="caution">
    <text evidence="2">The sequence shown here is derived from an EMBL/GenBank/DDBJ whole genome shotgun (WGS) entry which is preliminary data.</text>
</comment>
<organism evidence="2 3">
    <name type="scientific">Marivivens donghaensis</name>
    <dbReference type="NCBI Taxonomy" id="1699413"/>
    <lineage>
        <taxon>Bacteria</taxon>
        <taxon>Pseudomonadati</taxon>
        <taxon>Pseudomonadota</taxon>
        <taxon>Alphaproteobacteria</taxon>
        <taxon>Rhodobacterales</taxon>
        <taxon>Paracoccaceae</taxon>
        <taxon>Marivivens group</taxon>
        <taxon>Marivivens</taxon>
    </lineage>
</organism>
<sequence length="214" mass="22918">MKDIKHHLTNSLLMGYAAGTLPEAFNLVVATHISLCDECRAQLAEFEAVGGEVMMRTDAMAMNADALDIALAALTDSPEEVQIKAERAGIFPTPLADYVGGDVEAVRWRRVGGGVKQMILPTDSGATVRLLHIPAGASVPDHGHRGLELTLVLQGAFKDETDRFGTGDIEVANEELDHTPVAEDGLDCICLAATDAPLKFNSFLPRLAQPFVKI</sequence>
<dbReference type="Gene3D" id="1.10.10.1320">
    <property type="entry name" value="Anti-sigma factor, zinc-finger domain"/>
    <property type="match status" value="1"/>
</dbReference>
<feature type="domain" description="ChrR-like cupin" evidence="1">
    <location>
        <begin position="102"/>
        <end position="193"/>
    </location>
</feature>
<dbReference type="InterPro" id="IPR025979">
    <property type="entry name" value="ChrR-like_cupin_dom"/>
</dbReference>
<dbReference type="Gene3D" id="2.60.120.10">
    <property type="entry name" value="Jelly Rolls"/>
    <property type="match status" value="1"/>
</dbReference>
<dbReference type="SUPFAM" id="SSF51182">
    <property type="entry name" value="RmlC-like cupins"/>
    <property type="match status" value="1"/>
</dbReference>
<dbReference type="Proteomes" id="UP000709466">
    <property type="component" value="Unassembled WGS sequence"/>
</dbReference>
<dbReference type="InterPro" id="IPR012807">
    <property type="entry name" value="Anti-sigma_ChrR"/>
</dbReference>
<proteinExistence type="predicted"/>
<evidence type="ECO:0000313" key="3">
    <source>
        <dbReference type="Proteomes" id="UP000709466"/>
    </source>
</evidence>
<dbReference type="EMBL" id="JAATOP010000002">
    <property type="protein sequence ID" value="NIY71640.1"/>
    <property type="molecule type" value="Genomic_DNA"/>
</dbReference>
<dbReference type="CDD" id="cd20301">
    <property type="entry name" value="cupin_ChrR"/>
    <property type="match status" value="1"/>
</dbReference>
<dbReference type="RefSeq" id="WP_167636628.1">
    <property type="nucleotide sequence ID" value="NZ_JAATOP010000002.1"/>
</dbReference>
<reference evidence="2 3" key="1">
    <citation type="submission" date="2020-03" db="EMBL/GenBank/DDBJ databases">
        <title>Bacterial isolates of synthetic phycosphere.</title>
        <authorList>
            <person name="Fu H."/>
            <person name="Moran M.A."/>
        </authorList>
    </citation>
    <scope>NUCLEOTIDE SEQUENCE [LARGE SCALE GENOMIC DNA]</scope>
    <source>
        <strain evidence="2 3">HF1</strain>
    </source>
</reference>
<dbReference type="NCBIfam" id="TIGR02451">
    <property type="entry name" value="anti_sig_ChrR"/>
    <property type="match status" value="1"/>
</dbReference>
<dbReference type="InterPro" id="IPR041916">
    <property type="entry name" value="Anti_sigma_zinc_sf"/>
</dbReference>
<accession>A0ABX0VUX5</accession>
<protein>
    <submittedName>
        <fullName evidence="2">Transcriptional regulator</fullName>
    </submittedName>
</protein>
<dbReference type="InterPro" id="IPR014710">
    <property type="entry name" value="RmlC-like_jellyroll"/>
</dbReference>
<keyword evidence="3" id="KW-1185">Reference proteome</keyword>
<evidence type="ECO:0000313" key="2">
    <source>
        <dbReference type="EMBL" id="NIY71640.1"/>
    </source>
</evidence>
<evidence type="ECO:0000259" key="1">
    <source>
        <dbReference type="Pfam" id="PF12973"/>
    </source>
</evidence>
<gene>
    <name evidence="2" type="ORF">HCZ30_04230</name>
</gene>
<dbReference type="InterPro" id="IPR011051">
    <property type="entry name" value="RmlC_Cupin_sf"/>
</dbReference>